<keyword evidence="1" id="KW-0472">Membrane</keyword>
<dbReference type="EMBL" id="LWHQ01000044">
    <property type="protein sequence ID" value="OAS20796.1"/>
    <property type="molecule type" value="Genomic_DNA"/>
</dbReference>
<evidence type="ECO:0000313" key="2">
    <source>
        <dbReference type="EMBL" id="OAS20796.1"/>
    </source>
</evidence>
<dbReference type="RefSeq" id="WP_048435058.1">
    <property type="nucleotide sequence ID" value="NZ_LWHQ01000044.1"/>
</dbReference>
<evidence type="ECO:0000256" key="1">
    <source>
        <dbReference type="SAM" id="Phobius"/>
    </source>
</evidence>
<name>A0A179S7B2_9HYPH</name>
<dbReference type="Proteomes" id="UP000078316">
    <property type="component" value="Unassembled WGS sequence"/>
</dbReference>
<comment type="caution">
    <text evidence="2">The sequence shown here is derived from an EMBL/GenBank/DDBJ whole genome shotgun (WGS) entry which is preliminary data.</text>
</comment>
<keyword evidence="1" id="KW-1133">Transmembrane helix</keyword>
<keyword evidence="1" id="KW-0812">Transmembrane</keyword>
<protein>
    <submittedName>
        <fullName evidence="2">Uncharacterized protein</fullName>
    </submittedName>
</protein>
<dbReference type="AlphaFoldDB" id="A0A179S7B2"/>
<organism evidence="2 3">
    <name type="scientific">Methylobacterium platani</name>
    <dbReference type="NCBI Taxonomy" id="427683"/>
    <lineage>
        <taxon>Bacteria</taxon>
        <taxon>Pseudomonadati</taxon>
        <taxon>Pseudomonadota</taxon>
        <taxon>Alphaproteobacteria</taxon>
        <taxon>Hyphomicrobiales</taxon>
        <taxon>Methylobacteriaceae</taxon>
        <taxon>Methylobacterium</taxon>
    </lineage>
</organism>
<accession>A0A179S7B2</accession>
<evidence type="ECO:0000313" key="3">
    <source>
        <dbReference type="Proteomes" id="UP000078316"/>
    </source>
</evidence>
<proteinExistence type="predicted"/>
<sequence length="188" mass="19184">MHTLSANAAGTERRGIFATLPAMLAWPAVAASDAAEAFERVTAPDPVFAAIETHRAEQVALSRSLAACGRADGALVSPARALEVLAEADAACTREAAAYASLISMQPRTVAGLHALIRHHASNAAHLEPHGSGAMALRDLAAALPPVPAAASPRRFGLPRLATILGETLCVALALGGGAALTGFLRLF</sequence>
<gene>
    <name evidence="2" type="ORF">A5481_22140</name>
</gene>
<dbReference type="OrthoDB" id="9989961at2"/>
<reference evidence="2 3" key="1">
    <citation type="submission" date="2016-04" db="EMBL/GenBank/DDBJ databases">
        <authorList>
            <person name="Evans L.H."/>
            <person name="Alamgir A."/>
            <person name="Owens N."/>
            <person name="Weber N.D."/>
            <person name="Virtaneva K."/>
            <person name="Barbian K."/>
            <person name="Babar A."/>
            <person name="Rosenke K."/>
        </authorList>
    </citation>
    <scope>NUCLEOTIDE SEQUENCE [LARGE SCALE GENOMIC DNA]</scope>
    <source>
        <strain evidence="2 3">PMB02</strain>
    </source>
</reference>
<feature type="transmembrane region" description="Helical" evidence="1">
    <location>
        <begin position="164"/>
        <end position="185"/>
    </location>
</feature>
<dbReference type="STRING" id="427683.A5481_22140"/>